<dbReference type="InterPro" id="IPR036397">
    <property type="entry name" value="RNaseH_sf"/>
</dbReference>
<dbReference type="GO" id="GO:0003677">
    <property type="term" value="F:DNA binding"/>
    <property type="evidence" value="ECO:0007669"/>
    <property type="project" value="InterPro"/>
</dbReference>
<dbReference type="InterPro" id="IPR013520">
    <property type="entry name" value="Ribonucl_H"/>
</dbReference>
<evidence type="ECO:0000313" key="15">
    <source>
        <dbReference type="EMBL" id="SVD78840.1"/>
    </source>
</evidence>
<evidence type="ECO:0000256" key="4">
    <source>
        <dbReference type="ARBA" id="ARBA00022679"/>
    </source>
</evidence>
<evidence type="ECO:0000256" key="9">
    <source>
        <dbReference type="ARBA" id="ARBA00022801"/>
    </source>
</evidence>
<dbReference type="InterPro" id="IPR006309">
    <property type="entry name" value="DnaQ_proteo"/>
</dbReference>
<dbReference type="PANTHER" id="PTHR30231">
    <property type="entry name" value="DNA POLYMERASE III SUBUNIT EPSILON"/>
    <property type="match status" value="1"/>
</dbReference>
<sequence>MRQVFLDTETTGLAWEAGHRVIEIGCVEVINRRLTDRHFHSYVDPQRAIDDEAVEVHGITPEFLNGKPKFAEIASEFIEFVKGCELVIHNAPFDIGFLDNEIRLSDLAYGPIEDYCEISDSLALARRTHPGQRNSLDALAKRYQVDNSHRTYHGGLLDAQILAGVYLSMTGGQTDLTFDSDGRSTVSQVGVDADDEKGKGEFVVVCANEDELAGHAKWIELLGDECLWVAEKKANR</sequence>
<organism evidence="15">
    <name type="scientific">marine metagenome</name>
    <dbReference type="NCBI Taxonomy" id="408172"/>
    <lineage>
        <taxon>unclassified sequences</taxon>
        <taxon>metagenomes</taxon>
        <taxon>ecological metagenomes</taxon>
    </lineage>
</organism>
<protein>
    <recommendedName>
        <fullName evidence="3">DNA polymerase III subunit epsilon</fullName>
    </recommendedName>
</protein>
<dbReference type="GO" id="GO:0003887">
    <property type="term" value="F:DNA-directed DNA polymerase activity"/>
    <property type="evidence" value="ECO:0007669"/>
    <property type="project" value="UniProtKB-KW"/>
</dbReference>
<keyword evidence="5" id="KW-0548">Nucleotidyltransferase</keyword>
<dbReference type="NCBIfam" id="NF004316">
    <property type="entry name" value="PRK05711.1"/>
    <property type="match status" value="1"/>
</dbReference>
<evidence type="ECO:0000256" key="13">
    <source>
        <dbReference type="ARBA" id="ARBA00023211"/>
    </source>
</evidence>
<feature type="domain" description="Exonuclease" evidence="14">
    <location>
        <begin position="2"/>
        <end position="175"/>
    </location>
</feature>
<dbReference type="NCBIfam" id="TIGR00573">
    <property type="entry name" value="dnaq"/>
    <property type="match status" value="1"/>
</dbReference>
<evidence type="ECO:0000256" key="10">
    <source>
        <dbReference type="ARBA" id="ARBA00022839"/>
    </source>
</evidence>
<dbReference type="FunFam" id="3.30.420.10:FF:000012">
    <property type="entry name" value="DNA polymerase III subunit epsilon"/>
    <property type="match status" value="1"/>
</dbReference>
<evidence type="ECO:0000256" key="3">
    <source>
        <dbReference type="ARBA" id="ARBA00020352"/>
    </source>
</evidence>
<comment type="cofactor">
    <cofactor evidence="2">
        <name>Mg(2+)</name>
        <dbReference type="ChEBI" id="CHEBI:18420"/>
    </cofactor>
</comment>
<dbReference type="GO" id="GO:0008408">
    <property type="term" value="F:3'-5' exonuclease activity"/>
    <property type="evidence" value="ECO:0007669"/>
    <property type="project" value="TreeGrafter"/>
</dbReference>
<dbReference type="CDD" id="cd06131">
    <property type="entry name" value="DNA_pol_III_epsilon_Ecoli_like"/>
    <property type="match status" value="1"/>
</dbReference>
<keyword evidence="10" id="KW-0269">Exonuclease</keyword>
<keyword evidence="8" id="KW-0479">Metal-binding</keyword>
<name>A0A382Y6T0_9ZZZZ</name>
<reference evidence="15" key="1">
    <citation type="submission" date="2018-05" db="EMBL/GenBank/DDBJ databases">
        <authorList>
            <person name="Lanie J.A."/>
            <person name="Ng W.-L."/>
            <person name="Kazmierczak K.M."/>
            <person name="Andrzejewski T.M."/>
            <person name="Davidsen T.M."/>
            <person name="Wayne K.J."/>
            <person name="Tettelin H."/>
            <person name="Glass J.I."/>
            <person name="Rusch D."/>
            <person name="Podicherti R."/>
            <person name="Tsui H.-C.T."/>
            <person name="Winkler M.E."/>
        </authorList>
    </citation>
    <scope>NUCLEOTIDE SEQUENCE</scope>
</reference>
<keyword evidence="11" id="KW-0460">Magnesium</keyword>
<dbReference type="GO" id="GO:0045004">
    <property type="term" value="P:DNA replication proofreading"/>
    <property type="evidence" value="ECO:0007669"/>
    <property type="project" value="TreeGrafter"/>
</dbReference>
<comment type="cofactor">
    <cofactor evidence="1">
        <name>Mn(2+)</name>
        <dbReference type="ChEBI" id="CHEBI:29035"/>
    </cofactor>
</comment>
<dbReference type="GO" id="GO:0005829">
    <property type="term" value="C:cytosol"/>
    <property type="evidence" value="ECO:0007669"/>
    <property type="project" value="TreeGrafter"/>
</dbReference>
<evidence type="ECO:0000256" key="7">
    <source>
        <dbReference type="ARBA" id="ARBA00022722"/>
    </source>
</evidence>
<dbReference type="SUPFAM" id="SSF53098">
    <property type="entry name" value="Ribonuclease H-like"/>
    <property type="match status" value="1"/>
</dbReference>
<dbReference type="GO" id="GO:0046872">
    <property type="term" value="F:metal ion binding"/>
    <property type="evidence" value="ECO:0007669"/>
    <property type="project" value="UniProtKB-KW"/>
</dbReference>
<evidence type="ECO:0000256" key="12">
    <source>
        <dbReference type="ARBA" id="ARBA00022932"/>
    </source>
</evidence>
<keyword evidence="12" id="KW-0239">DNA-directed DNA polymerase</keyword>
<accession>A0A382Y6T0</accession>
<gene>
    <name evidence="15" type="ORF">METZ01_LOCUS431694</name>
</gene>
<dbReference type="InterPro" id="IPR012337">
    <property type="entry name" value="RNaseH-like_sf"/>
</dbReference>
<dbReference type="AlphaFoldDB" id="A0A382Y6T0"/>
<dbReference type="NCBIfam" id="TIGR01406">
    <property type="entry name" value="dnaQ_proteo"/>
    <property type="match status" value="1"/>
</dbReference>
<keyword evidence="13" id="KW-0464">Manganese</keyword>
<dbReference type="InterPro" id="IPR006054">
    <property type="entry name" value="DnaQ"/>
</dbReference>
<dbReference type="EMBL" id="UINC01173310">
    <property type="protein sequence ID" value="SVD78840.1"/>
    <property type="molecule type" value="Genomic_DNA"/>
</dbReference>
<evidence type="ECO:0000256" key="6">
    <source>
        <dbReference type="ARBA" id="ARBA00022705"/>
    </source>
</evidence>
<proteinExistence type="predicted"/>
<keyword evidence="4" id="KW-0808">Transferase</keyword>
<evidence type="ECO:0000256" key="8">
    <source>
        <dbReference type="ARBA" id="ARBA00022723"/>
    </source>
</evidence>
<evidence type="ECO:0000256" key="2">
    <source>
        <dbReference type="ARBA" id="ARBA00001946"/>
    </source>
</evidence>
<evidence type="ECO:0000259" key="14">
    <source>
        <dbReference type="SMART" id="SM00479"/>
    </source>
</evidence>
<dbReference type="Gene3D" id="3.30.420.10">
    <property type="entry name" value="Ribonuclease H-like superfamily/Ribonuclease H"/>
    <property type="match status" value="1"/>
</dbReference>
<dbReference type="SMART" id="SM00479">
    <property type="entry name" value="EXOIII"/>
    <property type="match status" value="1"/>
</dbReference>
<evidence type="ECO:0000256" key="1">
    <source>
        <dbReference type="ARBA" id="ARBA00001936"/>
    </source>
</evidence>
<evidence type="ECO:0000256" key="5">
    <source>
        <dbReference type="ARBA" id="ARBA00022695"/>
    </source>
</evidence>
<keyword evidence="9" id="KW-0378">Hydrolase</keyword>
<dbReference type="Pfam" id="PF00929">
    <property type="entry name" value="RNase_T"/>
    <property type="match status" value="1"/>
</dbReference>
<dbReference type="PANTHER" id="PTHR30231:SF41">
    <property type="entry name" value="DNA POLYMERASE III SUBUNIT EPSILON"/>
    <property type="match status" value="1"/>
</dbReference>
<keyword evidence="7" id="KW-0540">Nuclease</keyword>
<evidence type="ECO:0000256" key="11">
    <source>
        <dbReference type="ARBA" id="ARBA00022842"/>
    </source>
</evidence>
<keyword evidence="6" id="KW-0235">DNA replication</keyword>